<dbReference type="Pfam" id="PF01161">
    <property type="entry name" value="PBP"/>
    <property type="match status" value="1"/>
</dbReference>
<organism evidence="1 2">
    <name type="scientific">Duganella phyllosphaerae</name>
    <dbReference type="NCBI Taxonomy" id="762836"/>
    <lineage>
        <taxon>Bacteria</taxon>
        <taxon>Pseudomonadati</taxon>
        <taxon>Pseudomonadota</taxon>
        <taxon>Betaproteobacteria</taxon>
        <taxon>Burkholderiales</taxon>
        <taxon>Oxalobacteraceae</taxon>
        <taxon>Telluria group</taxon>
        <taxon>Duganella</taxon>
    </lineage>
</organism>
<keyword evidence="2" id="KW-1185">Reference proteome</keyword>
<dbReference type="RefSeq" id="WP_070249304.1">
    <property type="nucleotide sequence ID" value="NZ_LROM01000091.1"/>
</dbReference>
<comment type="caution">
    <text evidence="1">The sequence shown here is derived from an EMBL/GenBank/DDBJ whole genome shotgun (WGS) entry which is preliminary data.</text>
</comment>
<accession>A0A1E7WIG4</accession>
<evidence type="ECO:0000313" key="1">
    <source>
        <dbReference type="EMBL" id="OEZ98423.1"/>
    </source>
</evidence>
<gene>
    <name evidence="1" type="ORF">DUPY_31020</name>
</gene>
<evidence type="ECO:0000313" key="2">
    <source>
        <dbReference type="Proteomes" id="UP000175989"/>
    </source>
</evidence>
<dbReference type="AlphaFoldDB" id="A0A1E7WIG4"/>
<dbReference type="PATRIC" id="fig|762836.4.peg.3193"/>
<dbReference type="NCBIfam" id="TIGR00481">
    <property type="entry name" value="YbhB/YbcL family Raf kinase inhibitor-like protein"/>
    <property type="match status" value="1"/>
</dbReference>
<dbReference type="InterPro" id="IPR036610">
    <property type="entry name" value="PEBP-like_sf"/>
</dbReference>
<dbReference type="Gene3D" id="3.90.280.10">
    <property type="entry name" value="PEBP-like"/>
    <property type="match status" value="1"/>
</dbReference>
<dbReference type="Proteomes" id="UP000175989">
    <property type="component" value="Unassembled WGS sequence"/>
</dbReference>
<dbReference type="CDD" id="cd00865">
    <property type="entry name" value="PEBP_bact_arch"/>
    <property type="match status" value="1"/>
</dbReference>
<name>A0A1E7WIG4_9BURK</name>
<proteinExistence type="predicted"/>
<protein>
    <submittedName>
        <fullName evidence="1">Putative kinase inhibitor protein</fullName>
    </submittedName>
</protein>
<dbReference type="SUPFAM" id="SSF49777">
    <property type="entry name" value="PEBP-like"/>
    <property type="match status" value="1"/>
</dbReference>
<dbReference type="PANTHER" id="PTHR30289">
    <property type="entry name" value="UNCHARACTERIZED PROTEIN YBCL-RELATED"/>
    <property type="match status" value="1"/>
</dbReference>
<dbReference type="InterPro" id="IPR005247">
    <property type="entry name" value="YbhB_YbcL/LppC-like"/>
</dbReference>
<sequence length="222" mass="23960">MKLVSDNVRNGRPLPAEFALGVLDQDGKVVLSSNRNPHLAWTDVPAGTESLVLLCIDGDAPVDAANANRADVPVAAVEARGDFFHWSLVDLPPSRRELPAGALANGVTPHGKPGPEVMLDDLALRQGLNDYTGWFAHDPAMAGDYHGYDGPCPPWNDERVHHYIFRLYALDVPRLDLPARFTCADVLNAIHGHIIDEAQLIATYTLNPALAPKAAKGKPKTA</sequence>
<reference evidence="2" key="1">
    <citation type="journal article" date="2016" name="Front. Microbiol.">
        <title>Molecular Keys to the Janthinobacterium and Duganella spp. Interaction with the Plant Pathogen Fusarium graminearum.</title>
        <authorList>
            <person name="Haack F.S."/>
            <person name="Poehlein A."/>
            <person name="Kroger C."/>
            <person name="Voigt C.A."/>
            <person name="Piepenbring M."/>
            <person name="Bode H.B."/>
            <person name="Daniel R."/>
            <person name="Schafer W."/>
            <person name="Streit W.R."/>
        </authorList>
    </citation>
    <scope>NUCLEOTIDE SEQUENCE [LARGE SCALE GENOMIC DNA]</scope>
    <source>
        <strain evidence="2">T54</strain>
    </source>
</reference>
<dbReference type="PANTHER" id="PTHR30289:SF1">
    <property type="entry name" value="PEBP (PHOSPHATIDYLETHANOLAMINE-BINDING PROTEIN) FAMILY PROTEIN"/>
    <property type="match status" value="1"/>
</dbReference>
<dbReference type="EMBL" id="LROM01000091">
    <property type="protein sequence ID" value="OEZ98423.1"/>
    <property type="molecule type" value="Genomic_DNA"/>
</dbReference>
<dbReference type="OrthoDB" id="9797506at2"/>
<dbReference type="InterPro" id="IPR008914">
    <property type="entry name" value="PEBP"/>
</dbReference>